<dbReference type="Gene3D" id="3.30.720.110">
    <property type="match status" value="1"/>
</dbReference>
<feature type="domain" description="PhnB-like" evidence="1">
    <location>
        <begin position="6"/>
        <end position="133"/>
    </location>
</feature>
<proteinExistence type="predicted"/>
<dbReference type="Gene3D" id="3.10.180.10">
    <property type="entry name" value="2,3-Dihydroxybiphenyl 1,2-Dioxygenase, domain 1"/>
    <property type="match status" value="1"/>
</dbReference>
<dbReference type="Gene3D" id="3.30.720.100">
    <property type="match status" value="1"/>
</dbReference>
<dbReference type="SUPFAM" id="SSF54593">
    <property type="entry name" value="Glyoxalase/Bleomycin resistance protein/Dihydroxybiphenyl dioxygenase"/>
    <property type="match status" value="2"/>
</dbReference>
<dbReference type="Proteomes" id="UP001596022">
    <property type="component" value="Unassembled WGS sequence"/>
</dbReference>
<evidence type="ECO:0000313" key="2">
    <source>
        <dbReference type="EMBL" id="MFC4617483.1"/>
    </source>
</evidence>
<reference evidence="3" key="1">
    <citation type="journal article" date="2019" name="Int. J. Syst. Evol. Microbiol.">
        <title>The Global Catalogue of Microorganisms (GCM) 10K type strain sequencing project: providing services to taxonomists for standard genome sequencing and annotation.</title>
        <authorList>
            <consortium name="The Broad Institute Genomics Platform"/>
            <consortium name="The Broad Institute Genome Sequencing Center for Infectious Disease"/>
            <person name="Wu L."/>
            <person name="Ma J."/>
        </authorList>
    </citation>
    <scope>NUCLEOTIDE SEQUENCE [LARGE SCALE GENOMIC DNA]</scope>
    <source>
        <strain evidence="3">CGMCC 1.16306</strain>
    </source>
</reference>
<dbReference type="RefSeq" id="WP_376844524.1">
    <property type="nucleotide sequence ID" value="NZ_JBHSFW010000001.1"/>
</dbReference>
<dbReference type="PANTHER" id="PTHR33990">
    <property type="entry name" value="PROTEIN YJDN-RELATED"/>
    <property type="match status" value="1"/>
</dbReference>
<accession>A0ABV9GH63</accession>
<dbReference type="InterPro" id="IPR028973">
    <property type="entry name" value="PhnB-like"/>
</dbReference>
<name>A0ABV9GH63_9BACL</name>
<dbReference type="InterPro" id="IPR029068">
    <property type="entry name" value="Glyas_Bleomycin-R_OHBP_Dase"/>
</dbReference>
<comment type="caution">
    <text evidence="2">The sequence shown here is derived from an EMBL/GenBank/DDBJ whole genome shotgun (WGS) entry which is preliminary data.</text>
</comment>
<organism evidence="2 3">
    <name type="scientific">Camelliibacillus cellulosilyticus</name>
    <dbReference type="NCBI Taxonomy" id="2174486"/>
    <lineage>
        <taxon>Bacteria</taxon>
        <taxon>Bacillati</taxon>
        <taxon>Bacillota</taxon>
        <taxon>Bacilli</taxon>
        <taxon>Bacillales</taxon>
        <taxon>Sporolactobacillaceae</taxon>
        <taxon>Camelliibacillus</taxon>
    </lineage>
</organism>
<gene>
    <name evidence="2" type="ORF">ACFO4N_01920</name>
</gene>
<dbReference type="CDD" id="cd06588">
    <property type="entry name" value="PhnB_like"/>
    <property type="match status" value="2"/>
</dbReference>
<protein>
    <submittedName>
        <fullName evidence="2">VOC family protein</fullName>
    </submittedName>
</protein>
<dbReference type="EMBL" id="JBHSFW010000001">
    <property type="protein sequence ID" value="MFC4617483.1"/>
    <property type="molecule type" value="Genomic_DNA"/>
</dbReference>
<evidence type="ECO:0000313" key="3">
    <source>
        <dbReference type="Proteomes" id="UP001596022"/>
    </source>
</evidence>
<keyword evidence="3" id="KW-1185">Reference proteome</keyword>
<dbReference type="Pfam" id="PF06983">
    <property type="entry name" value="3-dmu-9_3-mt"/>
    <property type="match status" value="2"/>
</dbReference>
<evidence type="ECO:0000259" key="1">
    <source>
        <dbReference type="Pfam" id="PF06983"/>
    </source>
</evidence>
<feature type="domain" description="PhnB-like" evidence="1">
    <location>
        <begin position="144"/>
        <end position="264"/>
    </location>
</feature>
<sequence length="301" mass="34549">MTKTNQNIIPHLWYDKEANEAAAFYVSIFQDSNITNITTIKDTPSGDARSVSFELRGQKFMAISAGPYFKFNPSVSFIVNFEPARDEDASAKINEVWNKLSEGGTVLMPLDKYPFSERYGWIQDKYGLSWQLILTKPEGEEVPTIVPSLMFTGDLCGKAEDAMNFYLSVFKNSKRGYIARYPQGMEPDKEGTIMFSDFSLSNQWFAIMDSARDHQFSFNEAISFMVYCDTQEEIDYYWDKLSAVPEAEQCGWLKDKFGVSWQIVPRELDEMMSNGSPEQYRELLKMKKLDLAKLKKAYKGS</sequence>